<dbReference type="EMBL" id="AP026866">
    <property type="protein sequence ID" value="BDS08894.1"/>
    <property type="molecule type" value="Genomic_DNA"/>
</dbReference>
<dbReference type="AlphaFoldDB" id="A0AAT9FSK9"/>
<keyword evidence="1" id="KW-0732">Signal</keyword>
<evidence type="ECO:0000256" key="1">
    <source>
        <dbReference type="SAM" id="SignalP"/>
    </source>
</evidence>
<organism evidence="2">
    <name type="scientific">Oceaniferula spumae</name>
    <dbReference type="NCBI Taxonomy" id="2979115"/>
    <lineage>
        <taxon>Bacteria</taxon>
        <taxon>Pseudomonadati</taxon>
        <taxon>Verrucomicrobiota</taxon>
        <taxon>Verrucomicrobiia</taxon>
        <taxon>Verrucomicrobiales</taxon>
        <taxon>Verrucomicrobiaceae</taxon>
        <taxon>Oceaniferula</taxon>
    </lineage>
</organism>
<accession>A0AAT9FSK9</accession>
<gene>
    <name evidence="2" type="ORF">NT6N_39340</name>
</gene>
<feature type="chain" id="PRO_5043467880" description="Autotransporter outer membrane beta-barrel domain-containing protein" evidence="1">
    <location>
        <begin position="28"/>
        <end position="275"/>
    </location>
</feature>
<sequence>MTLISKKISLNSALLLTGVMLTGVAQGAISSTANGNYTNGATWTGGAAPVNGEDYIIENNVEHAGGGTYGLAGDSVTINSGFLRFTGNPVGGDPDNISNITVNNLGLNGGQLHFRSSNQYSRVMNLNSGLDVMADSQIRIGDGGEQFSMNINLNGPISGSSDLQFLSNGGNDAGDIQNLNITSDNVGFSGDWSINSIDSGVGSLNANAANALGIGALVLNTRSRLVAGATGSLDSLLGITLNESSSTLVLNNAWTNSSASLDIVDGSLDLADSAS</sequence>
<evidence type="ECO:0000313" key="2">
    <source>
        <dbReference type="EMBL" id="BDS08894.1"/>
    </source>
</evidence>
<feature type="signal peptide" evidence="1">
    <location>
        <begin position="1"/>
        <end position="27"/>
    </location>
</feature>
<protein>
    <recommendedName>
        <fullName evidence="3">Autotransporter outer membrane beta-barrel domain-containing protein</fullName>
    </recommendedName>
</protein>
<name>A0AAT9FSK9_9BACT</name>
<dbReference type="KEGG" id="osu:NT6N_39340"/>
<proteinExistence type="predicted"/>
<evidence type="ECO:0008006" key="3">
    <source>
        <dbReference type="Google" id="ProtNLM"/>
    </source>
</evidence>
<reference evidence="2" key="1">
    <citation type="submission" date="2024-07" db="EMBL/GenBank/DDBJ databases">
        <title>Complete genome sequence of Verrucomicrobiaceae bacterium NT6N.</title>
        <authorList>
            <person name="Huang C."/>
            <person name="Takami H."/>
            <person name="Hamasaki K."/>
        </authorList>
    </citation>
    <scope>NUCLEOTIDE SEQUENCE</scope>
    <source>
        <strain evidence="2">NT6N</strain>
    </source>
</reference>